<reference evidence="2 3" key="1">
    <citation type="submission" date="2014-05" db="EMBL/GenBank/DDBJ databases">
        <title>Complete genome sequence of the Streptomyces mutabilis TRM45540.</title>
        <authorList>
            <person name="Luo X."/>
            <person name="Zhang L."/>
        </authorList>
    </citation>
    <scope>NUCLEOTIDE SEQUENCE [LARGE SCALE GENOMIC DNA]</scope>
    <source>
        <strain evidence="2 3">TRM45540</strain>
    </source>
</reference>
<gene>
    <name evidence="2" type="ORF">FM21_00620</name>
</gene>
<dbReference type="AlphaFoldDB" id="A0A086N0P6"/>
<dbReference type="STRING" id="1915400.FM21_00620"/>
<organism evidence="2 3">
    <name type="scientific">Streptomyces mutabilis</name>
    <dbReference type="NCBI Taxonomy" id="67332"/>
    <lineage>
        <taxon>Bacteria</taxon>
        <taxon>Bacillati</taxon>
        <taxon>Actinomycetota</taxon>
        <taxon>Actinomycetes</taxon>
        <taxon>Kitasatosporales</taxon>
        <taxon>Streptomycetaceae</taxon>
        <taxon>Streptomyces</taxon>
    </lineage>
</organism>
<dbReference type="HOGENOM" id="CLU_1926416_0_0_11"/>
<keyword evidence="3" id="KW-1185">Reference proteome</keyword>
<protein>
    <submittedName>
        <fullName evidence="2">Uncharacterized protein</fullName>
    </submittedName>
</protein>
<evidence type="ECO:0000313" key="2">
    <source>
        <dbReference type="EMBL" id="KFG74714.1"/>
    </source>
</evidence>
<feature type="compositionally biased region" description="Gly residues" evidence="1">
    <location>
        <begin position="67"/>
        <end position="86"/>
    </location>
</feature>
<comment type="caution">
    <text evidence="2">The sequence shown here is derived from an EMBL/GenBank/DDBJ whole genome shotgun (WGS) entry which is preliminary data.</text>
</comment>
<dbReference type="EMBL" id="JNFQ01000001">
    <property type="protein sequence ID" value="KFG74714.1"/>
    <property type="molecule type" value="Genomic_DNA"/>
</dbReference>
<evidence type="ECO:0000256" key="1">
    <source>
        <dbReference type="SAM" id="MobiDB-lite"/>
    </source>
</evidence>
<proteinExistence type="predicted"/>
<accession>A0A086N0P6</accession>
<feature type="region of interest" description="Disordered" evidence="1">
    <location>
        <begin position="48"/>
        <end position="86"/>
    </location>
</feature>
<sequence length="131" mass="11901">MAAAPPYSDGAGTVLGRADGSVPGVLADAGLPVGGVLGTAVGGVFVPEGGDASGVGMSEERLEGSWDGTGPGDAGGGSAGAGASGAVGRAGGDGAAQFSGSAISAAAAAVAAAPAAARSSRRRHAARRIAS</sequence>
<dbReference type="Proteomes" id="UP000029095">
    <property type="component" value="Unassembled WGS sequence"/>
</dbReference>
<evidence type="ECO:0000313" key="3">
    <source>
        <dbReference type="Proteomes" id="UP000029095"/>
    </source>
</evidence>
<name>A0A086N0P6_9ACTN</name>